<dbReference type="SUPFAM" id="SSF51905">
    <property type="entry name" value="FAD/NAD(P)-binding domain"/>
    <property type="match status" value="1"/>
</dbReference>
<dbReference type="InParanoid" id="A0A1Y2LXF9"/>
<keyword evidence="10" id="KW-1185">Reference proteome</keyword>
<keyword evidence="6" id="KW-0560">Oxidoreductase</keyword>
<evidence type="ECO:0000313" key="9">
    <source>
        <dbReference type="EMBL" id="OSS48585.1"/>
    </source>
</evidence>
<dbReference type="Pfam" id="PF01494">
    <property type="entry name" value="FAD_binding_3"/>
    <property type="match status" value="2"/>
</dbReference>
<dbReference type="PRINTS" id="PR00420">
    <property type="entry name" value="RNGMNOXGNASE"/>
</dbReference>
<reference evidence="9 10" key="1">
    <citation type="journal article" date="2017" name="Genome Announc.">
        <title>Genome sequence of the saprophytic ascomycete Epicoccum nigrum ICMP 19927 strain isolated from New Zealand.</title>
        <authorList>
            <person name="Fokin M."/>
            <person name="Fleetwood D."/>
            <person name="Weir B.S."/>
            <person name="Villas-Boas S.G."/>
        </authorList>
    </citation>
    <scope>NUCLEOTIDE SEQUENCE [LARGE SCALE GENOMIC DNA]</scope>
    <source>
        <strain evidence="9 10">ICMP 19927</strain>
    </source>
</reference>
<dbReference type="Proteomes" id="UP000193240">
    <property type="component" value="Unassembled WGS sequence"/>
</dbReference>
<dbReference type="OMA" id="IPLIHYH"/>
<evidence type="ECO:0000256" key="2">
    <source>
        <dbReference type="ARBA" id="ARBA00005179"/>
    </source>
</evidence>
<sequence>MTQPSISIVGAGICGLTLGRCLLQRGVRATLYEKASPRPRNFYAITLQPSSYRSLLSALNINESAFKSCVAVDADIGGAGNINTTAYGYRNLEPASFRANRSAFESLLREDLDVRWEHRLERIEQEAGGEYTLSFANGQAATSDIVIDAEGPHSVIRQTFLPSIEPLVLPYVAFNGKRRVSRASFDSLYAKAFADSSVLEVRHDGVVLNVSVGSVSAQDISLNWIFSRPARGSLDPLHNPSRSNSAARDIPEEFFAEVAAMTGLAQPFADIFNPKSLRNERILHWLMRSILVPMPELISVAEKGIWLVGDSAHAEQIIGGGGANGAIGDAVDLAQWIAERSTHTITSWYTRRYQTWQEGQDLSHECIAVIHGEPETVHRPAAALM</sequence>
<accession>A0A1Y2LXF9</accession>
<evidence type="ECO:0000256" key="7">
    <source>
        <dbReference type="ARBA" id="ARBA00023033"/>
    </source>
</evidence>
<keyword evidence="7" id="KW-0503">Monooxygenase</keyword>
<dbReference type="InterPro" id="IPR036188">
    <property type="entry name" value="FAD/NAD-bd_sf"/>
</dbReference>
<protein>
    <recommendedName>
        <fullName evidence="8">FAD-binding domain-containing protein</fullName>
    </recommendedName>
</protein>
<feature type="domain" description="FAD-binding" evidence="8">
    <location>
        <begin position="6"/>
        <end position="159"/>
    </location>
</feature>
<organism evidence="9 10">
    <name type="scientific">Epicoccum nigrum</name>
    <name type="common">Soil fungus</name>
    <name type="synonym">Epicoccum purpurascens</name>
    <dbReference type="NCBI Taxonomy" id="105696"/>
    <lineage>
        <taxon>Eukaryota</taxon>
        <taxon>Fungi</taxon>
        <taxon>Dikarya</taxon>
        <taxon>Ascomycota</taxon>
        <taxon>Pezizomycotina</taxon>
        <taxon>Dothideomycetes</taxon>
        <taxon>Pleosporomycetidae</taxon>
        <taxon>Pleosporales</taxon>
        <taxon>Pleosporineae</taxon>
        <taxon>Didymellaceae</taxon>
        <taxon>Epicoccum</taxon>
    </lineage>
</organism>
<dbReference type="Gene3D" id="3.50.50.60">
    <property type="entry name" value="FAD/NAD(P)-binding domain"/>
    <property type="match status" value="1"/>
</dbReference>
<dbReference type="STRING" id="105696.A0A1Y2LXF9"/>
<dbReference type="PANTHER" id="PTHR47178:SF4">
    <property type="entry name" value="FAD-DEPENDENT MONOOXYGENASE APTC"/>
    <property type="match status" value="1"/>
</dbReference>
<evidence type="ECO:0000313" key="10">
    <source>
        <dbReference type="Proteomes" id="UP000193240"/>
    </source>
</evidence>
<evidence type="ECO:0000259" key="8">
    <source>
        <dbReference type="Pfam" id="PF01494"/>
    </source>
</evidence>
<keyword evidence="4" id="KW-0285">Flavoprotein</keyword>
<comment type="cofactor">
    <cofactor evidence="1">
        <name>FAD</name>
        <dbReference type="ChEBI" id="CHEBI:57692"/>
    </cofactor>
</comment>
<dbReference type="GO" id="GO:0004497">
    <property type="term" value="F:monooxygenase activity"/>
    <property type="evidence" value="ECO:0007669"/>
    <property type="project" value="UniProtKB-KW"/>
</dbReference>
<keyword evidence="5" id="KW-0274">FAD</keyword>
<evidence type="ECO:0000256" key="1">
    <source>
        <dbReference type="ARBA" id="ARBA00001974"/>
    </source>
</evidence>
<dbReference type="EMBL" id="KZ107845">
    <property type="protein sequence ID" value="OSS48585.1"/>
    <property type="molecule type" value="Genomic_DNA"/>
</dbReference>
<evidence type="ECO:0000256" key="6">
    <source>
        <dbReference type="ARBA" id="ARBA00023002"/>
    </source>
</evidence>
<evidence type="ECO:0000256" key="3">
    <source>
        <dbReference type="ARBA" id="ARBA00007992"/>
    </source>
</evidence>
<dbReference type="PANTHER" id="PTHR47178">
    <property type="entry name" value="MONOOXYGENASE, FAD-BINDING"/>
    <property type="match status" value="1"/>
</dbReference>
<gene>
    <name evidence="9" type="ORF">B5807_07105</name>
</gene>
<dbReference type="GO" id="GO:0071949">
    <property type="term" value="F:FAD binding"/>
    <property type="evidence" value="ECO:0007669"/>
    <property type="project" value="InterPro"/>
</dbReference>
<proteinExistence type="inferred from homology"/>
<comment type="similarity">
    <text evidence="3">Belongs to the paxM FAD-dependent monooxygenase family.</text>
</comment>
<name>A0A1Y2LXF9_EPING</name>
<dbReference type="AlphaFoldDB" id="A0A1Y2LXF9"/>
<feature type="domain" description="FAD-binding" evidence="8">
    <location>
        <begin position="304"/>
        <end position="343"/>
    </location>
</feature>
<dbReference type="InterPro" id="IPR002938">
    <property type="entry name" value="FAD-bd"/>
</dbReference>
<evidence type="ECO:0000256" key="4">
    <source>
        <dbReference type="ARBA" id="ARBA00022630"/>
    </source>
</evidence>
<comment type="pathway">
    <text evidence="2">Secondary metabolite biosynthesis.</text>
</comment>
<evidence type="ECO:0000256" key="5">
    <source>
        <dbReference type="ARBA" id="ARBA00022827"/>
    </source>
</evidence>